<organism evidence="6 7">
    <name type="scientific">Candidatus Tenderia electrophaga</name>
    <dbReference type="NCBI Taxonomy" id="1748243"/>
    <lineage>
        <taxon>Bacteria</taxon>
        <taxon>Pseudomonadati</taxon>
        <taxon>Pseudomonadota</taxon>
        <taxon>Gammaproteobacteria</taxon>
        <taxon>Candidatus Tenderiales</taxon>
        <taxon>Candidatus Tenderiaceae</taxon>
        <taxon>Candidatus Tenderia</taxon>
    </lineage>
</organism>
<dbReference type="Gene3D" id="3.40.640.10">
    <property type="entry name" value="Type I PLP-dependent aspartate aminotransferase-like (Major domain)"/>
    <property type="match status" value="1"/>
</dbReference>
<dbReference type="SUPFAM" id="SSF53383">
    <property type="entry name" value="PLP-dependent transferases"/>
    <property type="match status" value="1"/>
</dbReference>
<dbReference type="NCBIfam" id="TIGR03588">
    <property type="entry name" value="PseC"/>
    <property type="match status" value="1"/>
</dbReference>
<dbReference type="PANTHER" id="PTHR30244">
    <property type="entry name" value="TRANSAMINASE"/>
    <property type="match status" value="1"/>
</dbReference>
<accession>A0A0S2TDK3</accession>
<dbReference type="STRING" id="1748243.Tel_08560"/>
<dbReference type="PANTHER" id="PTHR30244:SF34">
    <property type="entry name" value="DTDP-4-AMINO-4,6-DIDEOXYGALACTOSE TRANSAMINASE"/>
    <property type="match status" value="1"/>
</dbReference>
<evidence type="ECO:0000313" key="6">
    <source>
        <dbReference type="EMBL" id="ALP53203.1"/>
    </source>
</evidence>
<comment type="similarity">
    <text evidence="2 5">Belongs to the DegT/DnrJ/EryC1 family.</text>
</comment>
<reference evidence="6" key="1">
    <citation type="submission" date="2015-10" db="EMBL/GenBank/DDBJ databases">
        <title>Description of Candidatus Tenderia electrophaga gen. nov, sp. nov., an Uncultivated Electroautotroph from a Biocathode Enrichment.</title>
        <authorList>
            <person name="Eddie B.J."/>
            <person name="Malanoski A.P."/>
            <person name="Wang Z."/>
            <person name="Hall R.J."/>
            <person name="Oh S.D."/>
            <person name="Heiner C."/>
            <person name="Lin B."/>
            <person name="Strycharz-Glaven S.M."/>
        </authorList>
    </citation>
    <scope>NUCLEOTIDE SEQUENCE [LARGE SCALE GENOMIC DNA]</scope>
    <source>
        <strain evidence="6">NRL1</strain>
    </source>
</reference>
<feature type="active site" description="Proton acceptor" evidence="3">
    <location>
        <position position="185"/>
    </location>
</feature>
<dbReference type="GO" id="GO:0030170">
    <property type="term" value="F:pyridoxal phosphate binding"/>
    <property type="evidence" value="ECO:0007669"/>
    <property type="project" value="TreeGrafter"/>
</dbReference>
<dbReference type="KEGG" id="tee:Tel_08560"/>
<evidence type="ECO:0000313" key="7">
    <source>
        <dbReference type="Proteomes" id="UP000055136"/>
    </source>
</evidence>
<dbReference type="GO" id="GO:0008483">
    <property type="term" value="F:transaminase activity"/>
    <property type="evidence" value="ECO:0007669"/>
    <property type="project" value="TreeGrafter"/>
</dbReference>
<dbReference type="EMBL" id="CP013099">
    <property type="protein sequence ID" value="ALP53203.1"/>
    <property type="molecule type" value="Genomic_DNA"/>
</dbReference>
<evidence type="ECO:0000256" key="4">
    <source>
        <dbReference type="PIRSR" id="PIRSR000390-2"/>
    </source>
</evidence>
<dbReference type="CDD" id="cd00616">
    <property type="entry name" value="AHBA_syn"/>
    <property type="match status" value="1"/>
</dbReference>
<proteinExistence type="inferred from homology"/>
<dbReference type="InterPro" id="IPR000653">
    <property type="entry name" value="DegT/StrS_aminotransferase"/>
</dbReference>
<protein>
    <submittedName>
        <fullName evidence="6">UDP-4-amino-4, 6-dideoxy-N-acetyl-beta-L-altrosamine transaminase</fullName>
    </submittedName>
</protein>
<evidence type="ECO:0000256" key="5">
    <source>
        <dbReference type="RuleBase" id="RU004508"/>
    </source>
</evidence>
<dbReference type="AlphaFoldDB" id="A0A0S2TDK3"/>
<dbReference type="Pfam" id="PF01041">
    <property type="entry name" value="DegT_DnrJ_EryC1"/>
    <property type="match status" value="1"/>
</dbReference>
<dbReference type="PIRSF" id="PIRSF000390">
    <property type="entry name" value="PLP_StrS"/>
    <property type="match status" value="1"/>
</dbReference>
<dbReference type="Proteomes" id="UP000055136">
    <property type="component" value="Chromosome"/>
</dbReference>
<dbReference type="InterPro" id="IPR020026">
    <property type="entry name" value="PseC"/>
</dbReference>
<dbReference type="InterPro" id="IPR015422">
    <property type="entry name" value="PyrdxlP-dep_Trfase_small"/>
</dbReference>
<name>A0A0S2TDK3_9GAMM</name>
<gene>
    <name evidence="6" type="ORF">Tel_08560</name>
</gene>
<dbReference type="Gene3D" id="3.90.1150.10">
    <property type="entry name" value="Aspartate Aminotransferase, domain 1"/>
    <property type="match status" value="1"/>
</dbReference>
<dbReference type="GO" id="GO:0000271">
    <property type="term" value="P:polysaccharide biosynthetic process"/>
    <property type="evidence" value="ECO:0007669"/>
    <property type="project" value="TreeGrafter"/>
</dbReference>
<keyword evidence="7" id="KW-1185">Reference proteome</keyword>
<feature type="modified residue" description="N6-(pyridoxal phosphate)lysine" evidence="4">
    <location>
        <position position="185"/>
    </location>
</feature>
<evidence type="ECO:0000256" key="3">
    <source>
        <dbReference type="PIRSR" id="PIRSR000390-1"/>
    </source>
</evidence>
<evidence type="ECO:0000256" key="2">
    <source>
        <dbReference type="ARBA" id="ARBA00037999"/>
    </source>
</evidence>
<dbReference type="InterPro" id="IPR015421">
    <property type="entry name" value="PyrdxlP-dep_Trfase_major"/>
</dbReference>
<evidence type="ECO:0000256" key="1">
    <source>
        <dbReference type="ARBA" id="ARBA00022898"/>
    </source>
</evidence>
<dbReference type="InterPro" id="IPR015424">
    <property type="entry name" value="PyrdxlP-dep_Trfase"/>
</dbReference>
<sequence length="402" mass="44708">MIPYGKHYLDEDDIESVVKVLREGRLTQGPKVAEFEQAVADYTGATFAVAVSSGTAGLHLACIAAGITSGCHVYTTANTFVASANSILYAGGQPNFCDIDPETLNMSTGYLEEKLQSTRKLDGIIPVHFAGLPCDMVKICEIADSYDAPVIEDAAHAFGATYPEGGRVGNCQYSDMTVFSLHPVKGVTSGEGGVITTNNEKIYRKLLRLRSHGICKGNFDLPGVSVADSDVLYYPDDALYDGKLNPWYYEMQELGFNYRLTDFQSALVLSQLKKAEPFLARRKEIAAMYDELFEGVDSITVKQKHDRYNTSLHLYVLEIDFEKVGRARGQVMRDLFEKNIGTQVHYIPVPFQPYYAKLGFKREDYPVTQSYYNKALSIPIYYGLTDDQVKFVADEIIDIVLA</sequence>
<keyword evidence="1 4" id="KW-0663">Pyridoxal phosphate</keyword>